<protein>
    <recommendedName>
        <fullName evidence="3">asparagine synthase (glutamine-hydrolyzing)</fullName>
        <ecNumber evidence="3">6.3.5.4</ecNumber>
    </recommendedName>
</protein>
<comment type="similarity">
    <text evidence="2">Belongs to the asparagine synthetase family.</text>
</comment>
<dbReference type="InterPro" id="IPR006426">
    <property type="entry name" value="Asn_synth_AEB"/>
</dbReference>
<organism evidence="12 13">
    <name type="scientific">Stappia sediminis</name>
    <dbReference type="NCBI Taxonomy" id="2692190"/>
    <lineage>
        <taxon>Bacteria</taxon>
        <taxon>Pseudomonadati</taxon>
        <taxon>Pseudomonadota</taxon>
        <taxon>Alphaproteobacteria</taxon>
        <taxon>Hyphomicrobiales</taxon>
        <taxon>Stappiaceae</taxon>
        <taxon>Stappia</taxon>
    </lineage>
</organism>
<comment type="pathway">
    <text evidence="1">Amino-acid biosynthesis; L-asparagine biosynthesis; L-asparagine from L-aspartate (L-Gln route): step 1/1.</text>
</comment>
<dbReference type="PIRSF" id="PIRSF001589">
    <property type="entry name" value="Asn_synthetase_glu-h"/>
    <property type="match status" value="1"/>
</dbReference>
<dbReference type="InterPro" id="IPR001962">
    <property type="entry name" value="Asn_synthase"/>
</dbReference>
<evidence type="ECO:0000256" key="10">
    <source>
        <dbReference type="PIRSR" id="PIRSR001589-3"/>
    </source>
</evidence>
<dbReference type="Proteomes" id="UP000433101">
    <property type="component" value="Unassembled WGS sequence"/>
</dbReference>
<dbReference type="RefSeq" id="WP_160777676.1">
    <property type="nucleotide sequence ID" value="NZ_WUMV01000010.1"/>
</dbReference>
<evidence type="ECO:0000256" key="3">
    <source>
        <dbReference type="ARBA" id="ARBA00012737"/>
    </source>
</evidence>
<keyword evidence="8" id="KW-0061">Asparagine biosynthesis</keyword>
<dbReference type="GO" id="GO:0006529">
    <property type="term" value="P:asparagine biosynthetic process"/>
    <property type="evidence" value="ECO:0007669"/>
    <property type="project" value="UniProtKB-KW"/>
</dbReference>
<dbReference type="GO" id="GO:0004066">
    <property type="term" value="F:asparagine synthase (glutamine-hydrolyzing) activity"/>
    <property type="evidence" value="ECO:0007669"/>
    <property type="project" value="UniProtKB-EC"/>
</dbReference>
<dbReference type="AlphaFoldDB" id="A0A7X3S9Z2"/>
<dbReference type="GO" id="GO:0005524">
    <property type="term" value="F:ATP binding"/>
    <property type="evidence" value="ECO:0007669"/>
    <property type="project" value="UniProtKB-KW"/>
</dbReference>
<evidence type="ECO:0000256" key="1">
    <source>
        <dbReference type="ARBA" id="ARBA00005187"/>
    </source>
</evidence>
<sequence length="659" mass="74123">MCGIAGFVNYSPENRDYSAKILGQMATSIAHRGPDDSGIWIDEESRVCLGHRRLSIIDLSAAGAQPMHSSSGRYTIVYSGEFYGFGALRDELIDRGHRFRGHSDTEVMLEAVEAFGFRKALDRFYGMYAFAIYDRAARKIFFARDRLGKKPMYIGFSGSSLVFGSELKSFREHPAFANPSLDVGAITLFTRYNYIPSPHSIYQDVIKIPPGCWLAVSTEKKPGSSSQLREDLQRNWDPFDVALESCNNPIADVEEALEQLDSTLQTAVRERMVADVEVCALLSGGIDSSLVASMMQEASSTNVRTYTVRFNEQSHNEADAAAAVARHLGTDHSEILAEPSSVFDLIGDLPDIYDEPFADRSQVPTLLLTKMVRRDVKVGLSGDGGDETFGGYTRYRQMMMFDGLSKKVPSFINHAVNMAPAWVVESALALGSPIIPLTLREEITADRVKKLAELMLVRDFDRRYLHFVSEWPQPEEIVKGGYEPKTIMTSEFSPVQLAELDRMMVKDTATYLADGVLVKVDRASMSVGLEIRAPLLDHRLVELAWRCPRELRYEDAQGKVALRRLLEGRVPNELIDRPKRGFGVPINDWLRGPLKDWAGDMLSPSRLERDGIFHSEPIRICWKEHLSGRRNWGSRLWNVLMFNAWMDRWGKSCVNVPPS</sequence>
<feature type="binding site" evidence="9">
    <location>
        <position position="281"/>
    </location>
    <ligand>
        <name>ATP</name>
        <dbReference type="ChEBI" id="CHEBI:30616"/>
    </ligand>
</feature>
<dbReference type="InterPro" id="IPR017932">
    <property type="entry name" value="GATase_2_dom"/>
</dbReference>
<dbReference type="PANTHER" id="PTHR43284:SF1">
    <property type="entry name" value="ASPARAGINE SYNTHETASE"/>
    <property type="match status" value="1"/>
</dbReference>
<accession>A0A7X3S9Z2</accession>
<comment type="catalytic activity">
    <reaction evidence="7">
        <text>L-aspartate + L-glutamine + ATP + H2O = L-asparagine + L-glutamate + AMP + diphosphate + H(+)</text>
        <dbReference type="Rhea" id="RHEA:12228"/>
        <dbReference type="ChEBI" id="CHEBI:15377"/>
        <dbReference type="ChEBI" id="CHEBI:15378"/>
        <dbReference type="ChEBI" id="CHEBI:29985"/>
        <dbReference type="ChEBI" id="CHEBI:29991"/>
        <dbReference type="ChEBI" id="CHEBI:30616"/>
        <dbReference type="ChEBI" id="CHEBI:33019"/>
        <dbReference type="ChEBI" id="CHEBI:58048"/>
        <dbReference type="ChEBI" id="CHEBI:58359"/>
        <dbReference type="ChEBI" id="CHEBI:456215"/>
        <dbReference type="EC" id="6.3.5.4"/>
    </reaction>
</comment>
<keyword evidence="8" id="KW-0028">Amino-acid biosynthesis</keyword>
<evidence type="ECO:0000256" key="6">
    <source>
        <dbReference type="ARBA" id="ARBA00022962"/>
    </source>
</evidence>
<dbReference type="InterPro" id="IPR014729">
    <property type="entry name" value="Rossmann-like_a/b/a_fold"/>
</dbReference>
<dbReference type="Gene3D" id="3.60.20.10">
    <property type="entry name" value="Glutamine Phosphoribosylpyrophosphate, subunit 1, domain 1"/>
    <property type="match status" value="1"/>
</dbReference>
<dbReference type="SUPFAM" id="SSF52402">
    <property type="entry name" value="Adenine nucleotide alpha hydrolases-like"/>
    <property type="match status" value="1"/>
</dbReference>
<dbReference type="InterPro" id="IPR033738">
    <property type="entry name" value="AsnB_N"/>
</dbReference>
<dbReference type="CDD" id="cd00712">
    <property type="entry name" value="AsnB"/>
    <property type="match status" value="1"/>
</dbReference>
<dbReference type="NCBIfam" id="TIGR01536">
    <property type="entry name" value="asn_synth_AEB"/>
    <property type="match status" value="1"/>
</dbReference>
<dbReference type="PANTHER" id="PTHR43284">
    <property type="entry name" value="ASPARAGINE SYNTHETASE (GLUTAMINE-HYDROLYZING)"/>
    <property type="match status" value="1"/>
</dbReference>
<comment type="caution">
    <text evidence="12">The sequence shown here is derived from an EMBL/GenBank/DDBJ whole genome shotgun (WGS) entry which is preliminary data.</text>
</comment>
<feature type="binding site" evidence="9">
    <location>
        <begin position="381"/>
        <end position="382"/>
    </location>
    <ligand>
        <name>ATP</name>
        <dbReference type="ChEBI" id="CHEBI:30616"/>
    </ligand>
</feature>
<evidence type="ECO:0000259" key="11">
    <source>
        <dbReference type="PROSITE" id="PS51278"/>
    </source>
</evidence>
<feature type="active site" description="For GATase activity" evidence="8">
    <location>
        <position position="2"/>
    </location>
</feature>
<keyword evidence="12" id="KW-0436">Ligase</keyword>
<dbReference type="PROSITE" id="PS51278">
    <property type="entry name" value="GATASE_TYPE_2"/>
    <property type="match status" value="1"/>
</dbReference>
<feature type="binding site" evidence="9">
    <location>
        <position position="308"/>
    </location>
    <ligand>
        <name>ATP</name>
        <dbReference type="ChEBI" id="CHEBI:30616"/>
    </ligand>
</feature>
<keyword evidence="4 9" id="KW-0547">Nucleotide-binding</keyword>
<dbReference type="InterPro" id="IPR029055">
    <property type="entry name" value="Ntn_hydrolases_N"/>
</dbReference>
<dbReference type="EMBL" id="WUMV01000010">
    <property type="protein sequence ID" value="MXN67441.1"/>
    <property type="molecule type" value="Genomic_DNA"/>
</dbReference>
<dbReference type="Pfam" id="PF00733">
    <property type="entry name" value="Asn_synthase"/>
    <property type="match status" value="1"/>
</dbReference>
<dbReference type="CDD" id="cd01991">
    <property type="entry name" value="Asn_synthase_B_C"/>
    <property type="match status" value="1"/>
</dbReference>
<keyword evidence="13" id="KW-1185">Reference proteome</keyword>
<gene>
    <name evidence="12" type="primary">asnB</name>
    <name evidence="12" type="ORF">GR183_21250</name>
</gene>
<proteinExistence type="inferred from homology"/>
<evidence type="ECO:0000256" key="2">
    <source>
        <dbReference type="ARBA" id="ARBA00005752"/>
    </source>
</evidence>
<feature type="site" description="Important for beta-aspartyl-AMP intermediate formation" evidence="10">
    <location>
        <position position="383"/>
    </location>
</feature>
<dbReference type="SUPFAM" id="SSF56235">
    <property type="entry name" value="N-terminal nucleophile aminohydrolases (Ntn hydrolases)"/>
    <property type="match status" value="1"/>
</dbReference>
<dbReference type="EC" id="6.3.5.4" evidence="3"/>
<evidence type="ECO:0000256" key="7">
    <source>
        <dbReference type="ARBA" id="ARBA00048741"/>
    </source>
</evidence>
<evidence type="ECO:0000313" key="13">
    <source>
        <dbReference type="Proteomes" id="UP000433101"/>
    </source>
</evidence>
<reference evidence="12 13" key="1">
    <citation type="submission" date="2019-12" db="EMBL/GenBank/DDBJ databases">
        <authorList>
            <person name="Li M."/>
        </authorList>
    </citation>
    <scope>NUCLEOTIDE SEQUENCE [LARGE SCALE GENOMIC DNA]</scope>
    <source>
        <strain evidence="12 13">GBMRC 2046</strain>
    </source>
</reference>
<keyword evidence="6 8" id="KW-0315">Glutamine amidotransferase</keyword>
<feature type="binding site" evidence="9">
    <location>
        <position position="104"/>
    </location>
    <ligand>
        <name>L-glutamine</name>
        <dbReference type="ChEBI" id="CHEBI:58359"/>
    </ligand>
</feature>
<keyword evidence="5 9" id="KW-0067">ATP-binding</keyword>
<dbReference type="Pfam" id="PF13522">
    <property type="entry name" value="GATase_6"/>
    <property type="match status" value="1"/>
</dbReference>
<evidence type="ECO:0000256" key="9">
    <source>
        <dbReference type="PIRSR" id="PIRSR001589-2"/>
    </source>
</evidence>
<name>A0A7X3S9Z2_9HYPH</name>
<evidence type="ECO:0000256" key="4">
    <source>
        <dbReference type="ARBA" id="ARBA00022741"/>
    </source>
</evidence>
<evidence type="ECO:0000256" key="5">
    <source>
        <dbReference type="ARBA" id="ARBA00022840"/>
    </source>
</evidence>
<feature type="domain" description="Glutamine amidotransferase type-2" evidence="11">
    <location>
        <begin position="2"/>
        <end position="219"/>
    </location>
</feature>
<evidence type="ECO:0000313" key="12">
    <source>
        <dbReference type="EMBL" id="MXN67441.1"/>
    </source>
</evidence>
<dbReference type="GO" id="GO:0005829">
    <property type="term" value="C:cytosol"/>
    <property type="evidence" value="ECO:0007669"/>
    <property type="project" value="TreeGrafter"/>
</dbReference>
<dbReference type="Gene3D" id="3.40.50.620">
    <property type="entry name" value="HUPs"/>
    <property type="match status" value="1"/>
</dbReference>
<evidence type="ECO:0000256" key="8">
    <source>
        <dbReference type="PIRSR" id="PIRSR001589-1"/>
    </source>
</evidence>
<dbReference type="InterPro" id="IPR051786">
    <property type="entry name" value="ASN_synthetase/amidase"/>
</dbReference>